<keyword evidence="2" id="KW-0408">Iron</keyword>
<dbReference type="GO" id="GO:0019760">
    <property type="term" value="P:glucosinolate metabolic process"/>
    <property type="evidence" value="ECO:0007669"/>
    <property type="project" value="UniProtKB-ARBA"/>
</dbReference>
<dbReference type="EMBL" id="KL648721">
    <property type="protein sequence ID" value="KEY64926.1"/>
    <property type="molecule type" value="Genomic_DNA"/>
</dbReference>
<dbReference type="InterPro" id="IPR006652">
    <property type="entry name" value="Kelch_1"/>
</dbReference>
<dbReference type="SUPFAM" id="SSF117281">
    <property type="entry name" value="Kelch motif"/>
    <property type="match status" value="1"/>
</dbReference>
<keyword evidence="5" id="KW-1185">Reference proteome</keyword>
<dbReference type="AlphaFoldDB" id="A0A084AHZ7"/>
<protein>
    <submittedName>
        <fullName evidence="4">Uncharacterized protein</fullName>
    </submittedName>
</protein>
<dbReference type="Proteomes" id="UP000028045">
    <property type="component" value="Unassembled WGS sequence"/>
</dbReference>
<sequence length="289" mass="30788">MSSTDPSDQPHAATVETLPAPSLVPSPRVGTASAVLNGDIYIFSGRGGIAMDAIDEGGKLWRYSPSETAWSVVELAFPDNPAPAPRSYYAMTSDGISKIYVHAGCPAQGRLSDLWAFDTHTCEWKELPPAPAPPRGGTSITFSGGKIYRMGGFDGKSEQGGSIDVYDVVKESWESIVFSAGQDGPEARSVAALLVVKVRNKDTLVTMFGERDPSALGHAGAGKMLGDVWAFDIEEKVWCKVEVEGEAPAPRGWFDADVMRSSDGDAVIVHGGLAEDNSRLGDVWKLVIV</sequence>
<evidence type="ECO:0000256" key="3">
    <source>
        <dbReference type="SAM" id="MobiDB-lite"/>
    </source>
</evidence>
<organism evidence="4 5">
    <name type="scientific">Stachybotrys chartarum (strain CBS 109288 / IBT 7711)</name>
    <name type="common">Toxic black mold</name>
    <name type="synonym">Stilbospora chartarum</name>
    <dbReference type="NCBI Taxonomy" id="1280523"/>
    <lineage>
        <taxon>Eukaryota</taxon>
        <taxon>Fungi</taxon>
        <taxon>Dikarya</taxon>
        <taxon>Ascomycota</taxon>
        <taxon>Pezizomycotina</taxon>
        <taxon>Sordariomycetes</taxon>
        <taxon>Hypocreomycetidae</taxon>
        <taxon>Hypocreales</taxon>
        <taxon>Stachybotryaceae</taxon>
        <taxon>Stachybotrys</taxon>
    </lineage>
</organism>
<proteinExistence type="predicted"/>
<gene>
    <name evidence="4" type="ORF">S7711_03916</name>
</gene>
<dbReference type="HOGENOM" id="CLU_030461_0_0_1"/>
<dbReference type="SMART" id="SM00612">
    <property type="entry name" value="Kelch"/>
    <property type="match status" value="2"/>
</dbReference>
<evidence type="ECO:0000313" key="4">
    <source>
        <dbReference type="EMBL" id="KEY64926.1"/>
    </source>
</evidence>
<reference evidence="4 5" key="1">
    <citation type="journal article" date="2014" name="BMC Genomics">
        <title>Comparative genome sequencing reveals chemotype-specific gene clusters in the toxigenic black mold Stachybotrys.</title>
        <authorList>
            <person name="Semeiks J."/>
            <person name="Borek D."/>
            <person name="Otwinowski Z."/>
            <person name="Grishin N.V."/>
        </authorList>
    </citation>
    <scope>NUCLEOTIDE SEQUENCE [LARGE SCALE GENOMIC DNA]</scope>
    <source>
        <strain evidence="5">CBS 109288 / IBT 7711</strain>
    </source>
</reference>
<dbReference type="PANTHER" id="PTHR47435">
    <property type="entry name" value="KELCH REPEAT PROTEIN (AFU_ORTHOLOGUE AFUA_5G12780)"/>
    <property type="match status" value="1"/>
</dbReference>
<dbReference type="Pfam" id="PF24681">
    <property type="entry name" value="Kelch_KLHDC2_KLHL20_DRC7"/>
    <property type="match status" value="1"/>
</dbReference>
<keyword evidence="1" id="KW-0677">Repeat</keyword>
<accession>A0A084AHZ7</accession>
<dbReference type="OrthoDB" id="10250130at2759"/>
<name>A0A084AHZ7_STACB</name>
<dbReference type="PANTHER" id="PTHR47435:SF4">
    <property type="entry name" value="KELCH REPEAT PROTEIN (AFU_ORTHOLOGUE AFUA_5G12780)"/>
    <property type="match status" value="1"/>
</dbReference>
<dbReference type="InterPro" id="IPR015915">
    <property type="entry name" value="Kelch-typ_b-propeller"/>
</dbReference>
<evidence type="ECO:0000256" key="2">
    <source>
        <dbReference type="ARBA" id="ARBA00023004"/>
    </source>
</evidence>
<evidence type="ECO:0000256" key="1">
    <source>
        <dbReference type="ARBA" id="ARBA00022737"/>
    </source>
</evidence>
<evidence type="ECO:0000313" key="5">
    <source>
        <dbReference type="Proteomes" id="UP000028045"/>
    </source>
</evidence>
<dbReference type="Gene3D" id="2.120.10.80">
    <property type="entry name" value="Kelch-type beta propeller"/>
    <property type="match status" value="1"/>
</dbReference>
<feature type="region of interest" description="Disordered" evidence="3">
    <location>
        <begin position="1"/>
        <end position="23"/>
    </location>
</feature>